<dbReference type="AlphaFoldDB" id="A0A2I2L0H7"/>
<name>A0A2I2L0H7_9ACTN</name>
<reference evidence="3 4" key="1">
    <citation type="submission" date="2017-06" db="EMBL/GenBank/DDBJ databases">
        <authorList>
            <person name="Kim H.J."/>
            <person name="Triplett B.A."/>
        </authorList>
    </citation>
    <scope>NUCLEOTIDE SEQUENCE [LARGE SCALE GENOMIC DNA]</scope>
    <source>
        <strain evidence="3">FRACA_ARgP5</strain>
    </source>
</reference>
<evidence type="ECO:0008006" key="5">
    <source>
        <dbReference type="Google" id="ProtNLM"/>
    </source>
</evidence>
<protein>
    <recommendedName>
        <fullName evidence="5">Class I SAM-dependent methyltransferase</fullName>
    </recommendedName>
</protein>
<evidence type="ECO:0000256" key="1">
    <source>
        <dbReference type="ARBA" id="ARBA00022603"/>
    </source>
</evidence>
<dbReference type="PANTHER" id="PTHR40048:SF1">
    <property type="entry name" value="RHAMNOSYL O-METHYLTRANSFERASE"/>
    <property type="match status" value="1"/>
</dbReference>
<dbReference type="GO" id="GO:0032259">
    <property type="term" value="P:methylation"/>
    <property type="evidence" value="ECO:0007669"/>
    <property type="project" value="UniProtKB-KW"/>
</dbReference>
<dbReference type="Pfam" id="PF13578">
    <property type="entry name" value="Methyltransf_24"/>
    <property type="match status" value="1"/>
</dbReference>
<dbReference type="GO" id="GO:0008168">
    <property type="term" value="F:methyltransferase activity"/>
    <property type="evidence" value="ECO:0007669"/>
    <property type="project" value="UniProtKB-KW"/>
</dbReference>
<dbReference type="SUPFAM" id="SSF53335">
    <property type="entry name" value="S-adenosyl-L-methionine-dependent methyltransferases"/>
    <property type="match status" value="1"/>
</dbReference>
<evidence type="ECO:0000256" key="2">
    <source>
        <dbReference type="ARBA" id="ARBA00022679"/>
    </source>
</evidence>
<dbReference type="OrthoDB" id="240750at2"/>
<keyword evidence="2" id="KW-0808">Transferase</keyword>
<keyword evidence="4" id="KW-1185">Reference proteome</keyword>
<proteinExistence type="predicted"/>
<keyword evidence="1" id="KW-0489">Methyltransferase</keyword>
<dbReference type="EMBL" id="FZMO01000536">
    <property type="protein sequence ID" value="SNQ51410.1"/>
    <property type="molecule type" value="Genomic_DNA"/>
</dbReference>
<dbReference type="GO" id="GO:0071770">
    <property type="term" value="P:DIM/DIP cell wall layer assembly"/>
    <property type="evidence" value="ECO:0007669"/>
    <property type="project" value="TreeGrafter"/>
</dbReference>
<gene>
    <name evidence="3" type="ORF">FRACA_70026</name>
</gene>
<sequence length="205" mass="22126">MDAALREMAEAATGFMPVEEGAALYAAAAGVPAGGLICEVGTYCGKSTLYLAAAARAAGARVVTVDHHRGSEENQPGWEYHDRSLVDPRTGRLDTLPFLRRTLEEARVEDVVTVVVGRSEQVGGWWSTPAAMLFLDGGHTEEQAQADYEAWARHVVPGGMLAIHDVFPDPADGGQAPYHVLLRALDDGFREQSRTGSLRVLRRVD</sequence>
<accession>A0A2I2L0H7</accession>
<dbReference type="Gene3D" id="3.40.50.150">
    <property type="entry name" value="Vaccinia Virus protein VP39"/>
    <property type="match status" value="1"/>
</dbReference>
<dbReference type="RefSeq" id="WP_101835377.1">
    <property type="nucleotide sequence ID" value="NZ_FZMO01000536.1"/>
</dbReference>
<dbReference type="InterPro" id="IPR029063">
    <property type="entry name" value="SAM-dependent_MTases_sf"/>
</dbReference>
<dbReference type="Proteomes" id="UP000234331">
    <property type="component" value="Unassembled WGS sequence"/>
</dbReference>
<evidence type="ECO:0000313" key="3">
    <source>
        <dbReference type="EMBL" id="SNQ51410.1"/>
    </source>
</evidence>
<dbReference type="GO" id="GO:0005886">
    <property type="term" value="C:plasma membrane"/>
    <property type="evidence" value="ECO:0007669"/>
    <property type="project" value="TreeGrafter"/>
</dbReference>
<organism evidence="3 4">
    <name type="scientific">Frankia canadensis</name>
    <dbReference type="NCBI Taxonomy" id="1836972"/>
    <lineage>
        <taxon>Bacteria</taxon>
        <taxon>Bacillati</taxon>
        <taxon>Actinomycetota</taxon>
        <taxon>Actinomycetes</taxon>
        <taxon>Frankiales</taxon>
        <taxon>Frankiaceae</taxon>
        <taxon>Frankia</taxon>
    </lineage>
</organism>
<evidence type="ECO:0000313" key="4">
    <source>
        <dbReference type="Proteomes" id="UP000234331"/>
    </source>
</evidence>
<dbReference type="PANTHER" id="PTHR40048">
    <property type="entry name" value="RHAMNOSYL O-METHYLTRANSFERASE"/>
    <property type="match status" value="1"/>
</dbReference>